<dbReference type="InterPro" id="IPR001950">
    <property type="entry name" value="SUI1"/>
</dbReference>
<evidence type="ECO:0000313" key="6">
    <source>
        <dbReference type="Proteomes" id="UP000008633"/>
    </source>
</evidence>
<dbReference type="RefSeq" id="WP_013554902.1">
    <property type="nucleotide sequence ID" value="NC_014935.1"/>
</dbReference>
<protein>
    <submittedName>
        <fullName evidence="5">Translation initiation factor SUI1</fullName>
    </submittedName>
</protein>
<dbReference type="Pfam" id="PF01253">
    <property type="entry name" value="SUI1"/>
    <property type="match status" value="1"/>
</dbReference>
<feature type="compositionally biased region" description="Basic and acidic residues" evidence="3">
    <location>
        <begin position="23"/>
        <end position="33"/>
    </location>
</feature>
<dbReference type="GO" id="GO:0006417">
    <property type="term" value="P:regulation of translation"/>
    <property type="evidence" value="ECO:0007669"/>
    <property type="project" value="UniProtKB-KW"/>
</dbReference>
<feature type="region of interest" description="Disordered" evidence="3">
    <location>
        <begin position="1"/>
        <end position="33"/>
    </location>
</feature>
<keyword evidence="2" id="KW-0648">Protein biosynthesis</keyword>
<evidence type="ECO:0000259" key="4">
    <source>
        <dbReference type="PROSITE" id="PS50296"/>
    </source>
</evidence>
<reference evidence="5 6" key="1">
    <citation type="journal article" date="2011" name="Stand. Genomic Sci.">
        <title>Complete genome sequence of Nitratifractor salsuginis type strain (E9I37-1).</title>
        <authorList>
            <person name="Anderson I."/>
            <person name="Sikorski J."/>
            <person name="Zeytun A."/>
            <person name="Nolan M."/>
            <person name="Lapidus A."/>
            <person name="Lucas S."/>
            <person name="Hammon N."/>
            <person name="Deshpande S."/>
            <person name="Cheng J.F."/>
            <person name="Tapia R."/>
            <person name="Han C."/>
            <person name="Goodwin L."/>
            <person name="Pitluck S."/>
            <person name="Liolios K."/>
            <person name="Pagani I."/>
            <person name="Ivanova N."/>
            <person name="Huntemann M."/>
            <person name="Mavromatis K."/>
            <person name="Ovchinikova G."/>
            <person name="Pati A."/>
            <person name="Chen A."/>
            <person name="Palaniappan K."/>
            <person name="Land M."/>
            <person name="Hauser L."/>
            <person name="Brambilla E.M."/>
            <person name="Ngatchou-Djao O.D."/>
            <person name="Rohde M."/>
            <person name="Tindall B.J."/>
            <person name="Goker M."/>
            <person name="Detter J.C."/>
            <person name="Woyke T."/>
            <person name="Bristow J."/>
            <person name="Eisen J.A."/>
            <person name="Markowitz V."/>
            <person name="Hugenholtz P."/>
            <person name="Klenk H.P."/>
            <person name="Kyrpides N.C."/>
        </authorList>
    </citation>
    <scope>NUCLEOTIDE SEQUENCE [LARGE SCALE GENOMIC DNA]</scope>
    <source>
        <strain evidence="6">DSM 16511 / JCM 12458 / E9I37-1</strain>
    </source>
</reference>
<dbReference type="Proteomes" id="UP000008633">
    <property type="component" value="Chromosome"/>
</dbReference>
<dbReference type="HOGENOM" id="CLU_082805_4_1_7"/>
<dbReference type="InterPro" id="IPR005872">
    <property type="entry name" value="SUI1_arc_bac"/>
</dbReference>
<evidence type="ECO:0000256" key="1">
    <source>
        <dbReference type="ARBA" id="ARBA00022845"/>
    </source>
</evidence>
<feature type="domain" description="SUI1" evidence="4">
    <location>
        <begin position="41"/>
        <end position="101"/>
    </location>
</feature>
<evidence type="ECO:0000313" key="5">
    <source>
        <dbReference type="EMBL" id="ADV47217.1"/>
    </source>
</evidence>
<evidence type="ECO:0000256" key="3">
    <source>
        <dbReference type="SAM" id="MobiDB-lite"/>
    </source>
</evidence>
<keyword evidence="1" id="KW-0810">Translation regulation</keyword>
<dbReference type="STRING" id="749222.Nitsa_1974"/>
<sequence>MFEIGAKIDAGWSSDNKQKKKSKSSEDALPPEKHTLKIRLEKRRGKWVTLCSPFRLPREEKSRLLSSLKKELGCGGTFKEETLELQGKRSEELRQALKQRGFSKTN</sequence>
<dbReference type="EMBL" id="CP002452">
    <property type="protein sequence ID" value="ADV47217.1"/>
    <property type="molecule type" value="Genomic_DNA"/>
</dbReference>
<dbReference type="InterPro" id="IPR036877">
    <property type="entry name" value="SUI1_dom_sf"/>
</dbReference>
<gene>
    <name evidence="5" type="ordered locus">Nitsa_1974</name>
</gene>
<evidence type="ECO:0000256" key="2">
    <source>
        <dbReference type="ARBA" id="ARBA00022917"/>
    </source>
</evidence>
<keyword evidence="6" id="KW-1185">Reference proteome</keyword>
<dbReference type="PIRSF" id="PIRSF037511">
    <property type="entry name" value="Transl_init_SUI1_pro"/>
    <property type="match status" value="1"/>
</dbReference>
<dbReference type="KEGG" id="nsa:Nitsa_1974"/>
<proteinExistence type="predicted"/>
<accession>E6X2T4</accession>
<dbReference type="PROSITE" id="PS50296">
    <property type="entry name" value="SUI1"/>
    <property type="match status" value="1"/>
</dbReference>
<name>E6X2T4_NITSE</name>
<keyword evidence="5" id="KW-0396">Initiation factor</keyword>
<dbReference type="CDD" id="cd11567">
    <property type="entry name" value="YciH_like"/>
    <property type="match status" value="1"/>
</dbReference>
<dbReference type="OrthoDB" id="5339799at2"/>
<reference evidence="6" key="2">
    <citation type="submission" date="2011-01" db="EMBL/GenBank/DDBJ databases">
        <title>The complete genome of Nitratifractor salsuginis DSM 16511.</title>
        <authorList>
            <consortium name="US DOE Joint Genome Institute (JGI-PGF)"/>
            <person name="Lucas S."/>
            <person name="Copeland A."/>
            <person name="Lapidus A."/>
            <person name="Bruce D."/>
            <person name="Goodwin L."/>
            <person name="Pitluck S."/>
            <person name="Kyrpides N."/>
            <person name="Mavromatis K."/>
            <person name="Ivanova N."/>
            <person name="Mikhailova N."/>
            <person name="Zeytun A."/>
            <person name="Detter J.C."/>
            <person name="Tapia R."/>
            <person name="Han C."/>
            <person name="Land M."/>
            <person name="Hauser L."/>
            <person name="Markowitz V."/>
            <person name="Cheng J.-F."/>
            <person name="Hugenholtz P."/>
            <person name="Woyke T."/>
            <person name="Wu D."/>
            <person name="Tindall B."/>
            <person name="Schuetze A."/>
            <person name="Brambilla E."/>
            <person name="Klenk H.-P."/>
            <person name="Eisen J.A."/>
        </authorList>
    </citation>
    <scope>NUCLEOTIDE SEQUENCE [LARGE SCALE GENOMIC DNA]</scope>
    <source>
        <strain evidence="6">DSM 16511 / JCM 12458 / E9I37-1</strain>
    </source>
</reference>
<dbReference type="eggNOG" id="COG0023">
    <property type="taxonomic scope" value="Bacteria"/>
</dbReference>
<dbReference type="Gene3D" id="3.30.780.10">
    <property type="entry name" value="SUI1-like domain"/>
    <property type="match status" value="1"/>
</dbReference>
<organism evidence="5 6">
    <name type="scientific">Nitratifractor salsuginis (strain DSM 16511 / JCM 12458 / E9I37-1)</name>
    <dbReference type="NCBI Taxonomy" id="749222"/>
    <lineage>
        <taxon>Bacteria</taxon>
        <taxon>Pseudomonadati</taxon>
        <taxon>Campylobacterota</taxon>
        <taxon>Epsilonproteobacteria</taxon>
        <taxon>Campylobacterales</taxon>
        <taxon>Sulfurovaceae</taxon>
        <taxon>Nitratifractor</taxon>
    </lineage>
</organism>
<dbReference type="AlphaFoldDB" id="E6X2T4"/>
<dbReference type="GO" id="GO:0003743">
    <property type="term" value="F:translation initiation factor activity"/>
    <property type="evidence" value="ECO:0007669"/>
    <property type="project" value="UniProtKB-KW"/>
</dbReference>
<dbReference type="SUPFAM" id="SSF55159">
    <property type="entry name" value="eIF1-like"/>
    <property type="match status" value="1"/>
</dbReference>